<keyword evidence="2" id="KW-0812">Transmembrane</keyword>
<feature type="transmembrane region" description="Helical" evidence="2">
    <location>
        <begin position="21"/>
        <end position="49"/>
    </location>
</feature>
<sequence length="79" mass="9557">MRSPVSLFRKITKLFRLFFRVVVQVQTVIIFGIVYYLLFSPLAFVYRLLHIQRSISSKHSGTYWTPRNRESDQRPYLQF</sequence>
<feature type="region of interest" description="Disordered" evidence="1">
    <location>
        <begin position="59"/>
        <end position="79"/>
    </location>
</feature>
<keyword evidence="2" id="KW-1133">Transmembrane helix</keyword>
<accession>A0A1G1VLE0</accession>
<evidence type="ECO:0000313" key="4">
    <source>
        <dbReference type="Proteomes" id="UP000179069"/>
    </source>
</evidence>
<comment type="caution">
    <text evidence="3">The sequence shown here is derived from an EMBL/GenBank/DDBJ whole genome shotgun (WGS) entry which is preliminary data.</text>
</comment>
<name>A0A1G1VLE0_9BACT</name>
<protein>
    <submittedName>
        <fullName evidence="3">Uncharacterized protein</fullName>
    </submittedName>
</protein>
<evidence type="ECO:0000313" key="3">
    <source>
        <dbReference type="EMBL" id="OGY16057.1"/>
    </source>
</evidence>
<dbReference type="Proteomes" id="UP000179069">
    <property type="component" value="Unassembled WGS sequence"/>
</dbReference>
<dbReference type="AlphaFoldDB" id="A0A1G1VLE0"/>
<gene>
    <name evidence="3" type="ORF">A2785_02710</name>
</gene>
<evidence type="ECO:0000256" key="1">
    <source>
        <dbReference type="SAM" id="MobiDB-lite"/>
    </source>
</evidence>
<organism evidence="3 4">
    <name type="scientific">Candidatus Chisholmbacteria bacterium RIFCSPHIGHO2_01_FULL_49_18</name>
    <dbReference type="NCBI Taxonomy" id="1797590"/>
    <lineage>
        <taxon>Bacteria</taxon>
        <taxon>Candidatus Chisholmiibacteriota</taxon>
    </lineage>
</organism>
<dbReference type="EMBL" id="MHCI01000020">
    <property type="protein sequence ID" value="OGY16057.1"/>
    <property type="molecule type" value="Genomic_DNA"/>
</dbReference>
<proteinExistence type="predicted"/>
<keyword evidence="2" id="KW-0472">Membrane</keyword>
<reference evidence="3 4" key="1">
    <citation type="journal article" date="2016" name="Nat. Commun.">
        <title>Thousands of microbial genomes shed light on interconnected biogeochemical processes in an aquifer system.</title>
        <authorList>
            <person name="Anantharaman K."/>
            <person name="Brown C.T."/>
            <person name="Hug L.A."/>
            <person name="Sharon I."/>
            <person name="Castelle C.J."/>
            <person name="Probst A.J."/>
            <person name="Thomas B.C."/>
            <person name="Singh A."/>
            <person name="Wilkins M.J."/>
            <person name="Karaoz U."/>
            <person name="Brodie E.L."/>
            <person name="Williams K.H."/>
            <person name="Hubbard S.S."/>
            <person name="Banfield J.F."/>
        </authorList>
    </citation>
    <scope>NUCLEOTIDE SEQUENCE [LARGE SCALE GENOMIC DNA]</scope>
</reference>
<evidence type="ECO:0000256" key="2">
    <source>
        <dbReference type="SAM" id="Phobius"/>
    </source>
</evidence>